<dbReference type="GO" id="GO:0016301">
    <property type="term" value="F:kinase activity"/>
    <property type="evidence" value="ECO:0007669"/>
    <property type="project" value="UniProtKB-KW"/>
</dbReference>
<feature type="transmembrane region" description="Helical" evidence="10">
    <location>
        <begin position="76"/>
        <end position="109"/>
    </location>
</feature>
<dbReference type="EMBL" id="CP049933">
    <property type="protein sequence ID" value="QIM17710.1"/>
    <property type="molecule type" value="Genomic_DNA"/>
</dbReference>
<evidence type="ECO:0000256" key="8">
    <source>
        <dbReference type="ARBA" id="ARBA00023012"/>
    </source>
</evidence>
<dbReference type="InterPro" id="IPR003594">
    <property type="entry name" value="HATPase_dom"/>
</dbReference>
<protein>
    <recommendedName>
        <fullName evidence="2">histidine kinase</fullName>
        <ecNumber evidence="2">2.7.13.3</ecNumber>
    </recommendedName>
</protein>
<evidence type="ECO:0000256" key="4">
    <source>
        <dbReference type="ARBA" id="ARBA00022679"/>
    </source>
</evidence>
<dbReference type="PANTHER" id="PTHR24421">
    <property type="entry name" value="NITRATE/NITRITE SENSOR PROTEIN NARX-RELATED"/>
    <property type="match status" value="1"/>
</dbReference>
<dbReference type="Gene3D" id="1.20.5.1930">
    <property type="match status" value="1"/>
</dbReference>
<feature type="domain" description="Histidine kinase/HSP90-like ATPase" evidence="11">
    <location>
        <begin position="315"/>
        <end position="402"/>
    </location>
</feature>
<evidence type="ECO:0000256" key="5">
    <source>
        <dbReference type="ARBA" id="ARBA00022741"/>
    </source>
</evidence>
<dbReference type="Proteomes" id="UP000503441">
    <property type="component" value="Chromosome"/>
</dbReference>
<evidence type="ECO:0000256" key="6">
    <source>
        <dbReference type="ARBA" id="ARBA00022777"/>
    </source>
</evidence>
<evidence type="ECO:0000313" key="13">
    <source>
        <dbReference type="EMBL" id="QIM17710.1"/>
    </source>
</evidence>
<evidence type="ECO:0000259" key="11">
    <source>
        <dbReference type="Pfam" id="PF02518"/>
    </source>
</evidence>
<evidence type="ECO:0000256" key="3">
    <source>
        <dbReference type="ARBA" id="ARBA00022553"/>
    </source>
</evidence>
<feature type="transmembrane region" description="Helical" evidence="10">
    <location>
        <begin position="121"/>
        <end position="145"/>
    </location>
</feature>
<evidence type="ECO:0000256" key="7">
    <source>
        <dbReference type="ARBA" id="ARBA00022840"/>
    </source>
</evidence>
<organism evidence="13 14">
    <name type="scientific">Leucobacter coleopterorum</name>
    <dbReference type="NCBI Taxonomy" id="2714933"/>
    <lineage>
        <taxon>Bacteria</taxon>
        <taxon>Bacillati</taxon>
        <taxon>Actinomycetota</taxon>
        <taxon>Actinomycetes</taxon>
        <taxon>Micrococcales</taxon>
        <taxon>Microbacteriaceae</taxon>
        <taxon>Leucobacter</taxon>
    </lineage>
</organism>
<keyword evidence="10" id="KW-0812">Transmembrane</keyword>
<dbReference type="Pfam" id="PF02518">
    <property type="entry name" value="HATPase_c"/>
    <property type="match status" value="1"/>
</dbReference>
<evidence type="ECO:0000313" key="14">
    <source>
        <dbReference type="Proteomes" id="UP000503441"/>
    </source>
</evidence>
<dbReference type="SUPFAM" id="SSF55874">
    <property type="entry name" value="ATPase domain of HSP90 chaperone/DNA topoisomerase II/histidine kinase"/>
    <property type="match status" value="1"/>
</dbReference>
<keyword evidence="10" id="KW-0472">Membrane</keyword>
<keyword evidence="7" id="KW-0067">ATP-binding</keyword>
<feature type="transmembrane region" description="Helical" evidence="10">
    <location>
        <begin position="20"/>
        <end position="40"/>
    </location>
</feature>
<gene>
    <name evidence="13" type="ORF">G7066_01515</name>
</gene>
<keyword evidence="5" id="KW-0547">Nucleotide-binding</keyword>
<dbReference type="InterPro" id="IPR036890">
    <property type="entry name" value="HATPase_C_sf"/>
</dbReference>
<evidence type="ECO:0000256" key="1">
    <source>
        <dbReference type="ARBA" id="ARBA00000085"/>
    </source>
</evidence>
<comment type="catalytic activity">
    <reaction evidence="1">
        <text>ATP + protein L-histidine = ADP + protein N-phospho-L-histidine.</text>
        <dbReference type="EC" id="2.7.13.3"/>
    </reaction>
</comment>
<dbReference type="InterPro" id="IPR050482">
    <property type="entry name" value="Sensor_HK_TwoCompSys"/>
</dbReference>
<evidence type="ECO:0000256" key="10">
    <source>
        <dbReference type="SAM" id="Phobius"/>
    </source>
</evidence>
<feature type="region of interest" description="Disordered" evidence="9">
    <location>
        <begin position="401"/>
        <end position="422"/>
    </location>
</feature>
<reference evidence="13 14" key="1">
    <citation type="submission" date="2020-03" db="EMBL/GenBank/DDBJ databases">
        <title>Leucobacter sp. nov., isolated from beetles.</title>
        <authorList>
            <person name="Hyun D.-W."/>
            <person name="Bae J.-W."/>
        </authorList>
    </citation>
    <scope>NUCLEOTIDE SEQUENCE [LARGE SCALE GENOMIC DNA]</scope>
    <source>
        <strain evidence="13 14">HDW9A</strain>
    </source>
</reference>
<evidence type="ECO:0000256" key="2">
    <source>
        <dbReference type="ARBA" id="ARBA00012438"/>
    </source>
</evidence>
<keyword evidence="4" id="KW-0808">Transferase</keyword>
<keyword evidence="10" id="KW-1133">Transmembrane helix</keyword>
<keyword evidence="3" id="KW-0597">Phosphoprotein</keyword>
<dbReference type="InterPro" id="IPR011712">
    <property type="entry name" value="Sig_transdc_His_kin_sub3_dim/P"/>
</dbReference>
<keyword evidence="14" id="KW-1185">Reference proteome</keyword>
<feature type="transmembrane region" description="Helical" evidence="10">
    <location>
        <begin position="151"/>
        <end position="173"/>
    </location>
</feature>
<keyword evidence="6 13" id="KW-0418">Kinase</keyword>
<evidence type="ECO:0000256" key="9">
    <source>
        <dbReference type="SAM" id="MobiDB-lite"/>
    </source>
</evidence>
<feature type="domain" description="Signal transduction histidine kinase subgroup 3 dimerisation and phosphoacceptor" evidence="12">
    <location>
        <begin position="204"/>
        <end position="270"/>
    </location>
</feature>
<evidence type="ECO:0000259" key="12">
    <source>
        <dbReference type="Pfam" id="PF07730"/>
    </source>
</evidence>
<name>A0ABX6JTV3_9MICO</name>
<keyword evidence="8" id="KW-0902">Two-component regulatory system</keyword>
<accession>A0ABX6JTV3</accession>
<dbReference type="Pfam" id="PF07730">
    <property type="entry name" value="HisKA_3"/>
    <property type="match status" value="1"/>
</dbReference>
<dbReference type="CDD" id="cd16917">
    <property type="entry name" value="HATPase_UhpB-NarQ-NarX-like"/>
    <property type="match status" value="1"/>
</dbReference>
<proteinExistence type="predicted"/>
<sequence>MNSPVSSPASSRRWRALLSVIPTVTLLLLACALALVYIFSPEGDIVGMFGPVAKWLVPVTLVAQAGLLALRDRWPLVVFIGVILLDIPFLAVSHGELTIGALAILVAVYTLRRRLPAQRAYIWILGGLLFTWIAQYLSLSSSILISPEWRLFASAGQSIVTYGLALAIAEAVITQGRLAAALRERAELAERDRDRNAQEAIRQERNLIARELHDIAAHHLTGIILSTQAVSSLMATDPEKAREYLSTVQVEARTALDNVRQTVGLLRTDDEADLAPAPTYNDLSQLIEDHRARGTLIALDTTGDPVALGPIAGNAVYRTVQEALANAAKHAPGSNCSVRVVWASDSLNVVIENGPAIDPVPDIPSGGYGLLGMRERARLVHGTLDAEPRVDGGWRTELNVPYPDNMARPDPLGETSLPGSDR</sequence>
<dbReference type="PANTHER" id="PTHR24421:SF10">
    <property type="entry name" value="NITRATE_NITRITE SENSOR PROTEIN NARQ"/>
    <property type="match status" value="1"/>
</dbReference>
<dbReference type="EC" id="2.7.13.3" evidence="2"/>
<dbReference type="Gene3D" id="3.30.565.10">
    <property type="entry name" value="Histidine kinase-like ATPase, C-terminal domain"/>
    <property type="match status" value="1"/>
</dbReference>
<dbReference type="RefSeq" id="WP_166328507.1">
    <property type="nucleotide sequence ID" value="NZ_CP049933.1"/>
</dbReference>